<organism evidence="2 3">
    <name type="scientific">Acidovorax soli</name>
    <dbReference type="NCBI Taxonomy" id="592050"/>
    <lineage>
        <taxon>Bacteria</taxon>
        <taxon>Pseudomonadati</taxon>
        <taxon>Pseudomonadota</taxon>
        <taxon>Betaproteobacteria</taxon>
        <taxon>Burkholderiales</taxon>
        <taxon>Comamonadaceae</taxon>
        <taxon>Acidovorax</taxon>
    </lineage>
</organism>
<dbReference type="AlphaFoldDB" id="A0A7X0PLX1"/>
<accession>A0A7X0PLX1</accession>
<evidence type="ECO:0000256" key="1">
    <source>
        <dbReference type="SAM" id="Phobius"/>
    </source>
</evidence>
<evidence type="ECO:0000313" key="2">
    <source>
        <dbReference type="EMBL" id="MBB6564022.1"/>
    </source>
</evidence>
<gene>
    <name evidence="2" type="ORF">HNP48_006748</name>
</gene>
<proteinExistence type="predicted"/>
<protein>
    <submittedName>
        <fullName evidence="2">Uncharacterized protein</fullName>
    </submittedName>
</protein>
<comment type="caution">
    <text evidence="2">The sequence shown here is derived from an EMBL/GenBank/DDBJ whole genome shotgun (WGS) entry which is preliminary data.</text>
</comment>
<name>A0A7X0PLX1_9BURK</name>
<evidence type="ECO:0000313" key="3">
    <source>
        <dbReference type="Proteomes" id="UP000575083"/>
    </source>
</evidence>
<feature type="transmembrane region" description="Helical" evidence="1">
    <location>
        <begin position="197"/>
        <end position="216"/>
    </location>
</feature>
<dbReference type="RefSeq" id="WP_184865603.1">
    <property type="nucleotide sequence ID" value="NZ_JACHLK010000027.1"/>
</dbReference>
<keyword evidence="1" id="KW-1133">Transmembrane helix</keyword>
<sequence>MRDVTCAADSGKVWRWGAVAVLVLAAALPSVQAKDEAGAYGKTLEKIYDLSPETLAKFQRFQEKQAQTPGEKGKGIYAATERWRGDELSLPTSKNPFTIVVKVSGVALADGDAGSRWQTGLQFDGPSPVSFLPELVHKGARAGQPVSMVGASKAVSFKEDRKAAPQLEFESSRNLRIDRVQVEVWSGIRKSTWLELLMSWSPVLTGVVFLGLVLWFRRR</sequence>
<dbReference type="Proteomes" id="UP000575083">
    <property type="component" value="Unassembled WGS sequence"/>
</dbReference>
<dbReference type="EMBL" id="JACHLK010000027">
    <property type="protein sequence ID" value="MBB6564022.1"/>
    <property type="molecule type" value="Genomic_DNA"/>
</dbReference>
<keyword evidence="3" id="KW-1185">Reference proteome</keyword>
<keyword evidence="1" id="KW-0472">Membrane</keyword>
<keyword evidence="1" id="KW-0812">Transmembrane</keyword>
<reference evidence="2 3" key="1">
    <citation type="submission" date="2020-08" db="EMBL/GenBank/DDBJ databases">
        <title>Functional genomics of gut bacteria from endangered species of beetles.</title>
        <authorList>
            <person name="Carlos-Shanley C."/>
        </authorList>
    </citation>
    <scope>NUCLEOTIDE SEQUENCE [LARGE SCALE GENOMIC DNA]</scope>
    <source>
        <strain evidence="2 3">S00198</strain>
    </source>
</reference>